<comment type="caution">
    <text evidence="1">The sequence shown here is derived from an EMBL/GenBank/DDBJ whole genome shotgun (WGS) entry which is preliminary data.</text>
</comment>
<organism evidence="1">
    <name type="scientific">Sesamum radiatum</name>
    <name type="common">Black benniseed</name>
    <dbReference type="NCBI Taxonomy" id="300843"/>
    <lineage>
        <taxon>Eukaryota</taxon>
        <taxon>Viridiplantae</taxon>
        <taxon>Streptophyta</taxon>
        <taxon>Embryophyta</taxon>
        <taxon>Tracheophyta</taxon>
        <taxon>Spermatophyta</taxon>
        <taxon>Magnoliopsida</taxon>
        <taxon>eudicotyledons</taxon>
        <taxon>Gunneridae</taxon>
        <taxon>Pentapetalae</taxon>
        <taxon>asterids</taxon>
        <taxon>lamiids</taxon>
        <taxon>Lamiales</taxon>
        <taxon>Pedaliaceae</taxon>
        <taxon>Sesamum</taxon>
    </lineage>
</organism>
<reference evidence="1" key="2">
    <citation type="journal article" date="2024" name="Plant">
        <title>Genomic evolution and insights into agronomic trait innovations of Sesamum species.</title>
        <authorList>
            <person name="Miao H."/>
            <person name="Wang L."/>
            <person name="Qu L."/>
            <person name="Liu H."/>
            <person name="Sun Y."/>
            <person name="Le M."/>
            <person name="Wang Q."/>
            <person name="Wei S."/>
            <person name="Zheng Y."/>
            <person name="Lin W."/>
            <person name="Duan Y."/>
            <person name="Cao H."/>
            <person name="Xiong S."/>
            <person name="Wang X."/>
            <person name="Wei L."/>
            <person name="Li C."/>
            <person name="Ma Q."/>
            <person name="Ju M."/>
            <person name="Zhao R."/>
            <person name="Li G."/>
            <person name="Mu C."/>
            <person name="Tian Q."/>
            <person name="Mei H."/>
            <person name="Zhang T."/>
            <person name="Gao T."/>
            <person name="Zhang H."/>
        </authorList>
    </citation>
    <scope>NUCLEOTIDE SEQUENCE</scope>
    <source>
        <strain evidence="1">G02</strain>
    </source>
</reference>
<dbReference type="AlphaFoldDB" id="A0AAW2NR71"/>
<sequence>MGSVRFLHSRGERVVWISHDLFLSSIRCVFECLSPSWGDISSARTLNRYEVLAAKESRALGESSSSARSPSRQAFLLARADVVPE</sequence>
<evidence type="ECO:0000313" key="1">
    <source>
        <dbReference type="EMBL" id="KAL0345383.1"/>
    </source>
</evidence>
<proteinExistence type="predicted"/>
<name>A0AAW2NR71_SESRA</name>
<accession>A0AAW2NR71</accession>
<gene>
    <name evidence="1" type="ORF">Sradi_4369600</name>
</gene>
<dbReference type="EMBL" id="JACGWJ010000019">
    <property type="protein sequence ID" value="KAL0345383.1"/>
    <property type="molecule type" value="Genomic_DNA"/>
</dbReference>
<protein>
    <submittedName>
        <fullName evidence="1">Uncharacterized protein</fullName>
    </submittedName>
</protein>
<reference evidence="1" key="1">
    <citation type="submission" date="2020-06" db="EMBL/GenBank/DDBJ databases">
        <authorList>
            <person name="Li T."/>
            <person name="Hu X."/>
            <person name="Zhang T."/>
            <person name="Song X."/>
            <person name="Zhang H."/>
            <person name="Dai N."/>
            <person name="Sheng W."/>
            <person name="Hou X."/>
            <person name="Wei L."/>
        </authorList>
    </citation>
    <scope>NUCLEOTIDE SEQUENCE</scope>
    <source>
        <strain evidence="1">G02</strain>
        <tissue evidence="1">Leaf</tissue>
    </source>
</reference>